<protein>
    <submittedName>
        <fullName evidence="2">Copper chaperone PCu(A)C</fullName>
    </submittedName>
</protein>
<evidence type="ECO:0000313" key="2">
    <source>
        <dbReference type="EMBL" id="MFD1147002.1"/>
    </source>
</evidence>
<dbReference type="RefSeq" id="WP_380721723.1">
    <property type="nucleotide sequence ID" value="NZ_JBHTLK010000024.1"/>
</dbReference>
<feature type="region of interest" description="Disordered" evidence="1">
    <location>
        <begin position="19"/>
        <end position="38"/>
    </location>
</feature>
<evidence type="ECO:0000313" key="3">
    <source>
        <dbReference type="Proteomes" id="UP001597168"/>
    </source>
</evidence>
<sequence length="255" mass="26561">MDWLRTLAALAAPSLAVSSCGPPLHDPDRGTTGANGQVGDVRLRDVVVEAPPDHAWRPGDAATVRLTLLGPSDEPDVLTGVRSDDAARVELWADADCDGVSERVDTIAVPAANELDTGYHLRLVGFTREVLAGTAVRLTFTFQRAGEVALTALVAVGGDDVPPPTCGTSTRPAPGEPPTRPEVTLRGRVEEGVEPGCLVLATDRGQFLLLGGDPEVVRPGADVVVEGVARPGEATTCQQGTPFAVREAEPAPTTR</sequence>
<gene>
    <name evidence="2" type="ORF">ACFQ3T_07685</name>
</gene>
<reference evidence="3" key="1">
    <citation type="journal article" date="2019" name="Int. J. Syst. Evol. Microbiol.">
        <title>The Global Catalogue of Microorganisms (GCM) 10K type strain sequencing project: providing services to taxonomists for standard genome sequencing and annotation.</title>
        <authorList>
            <consortium name="The Broad Institute Genomics Platform"/>
            <consortium name="The Broad Institute Genome Sequencing Center for Infectious Disease"/>
            <person name="Wu L."/>
            <person name="Ma J."/>
        </authorList>
    </citation>
    <scope>NUCLEOTIDE SEQUENCE [LARGE SCALE GENOMIC DNA]</scope>
    <source>
        <strain evidence="3">CCUG 60214</strain>
    </source>
</reference>
<evidence type="ECO:0000256" key="1">
    <source>
        <dbReference type="SAM" id="MobiDB-lite"/>
    </source>
</evidence>
<name>A0ABW3QQJ6_9PSEU</name>
<dbReference type="InterPro" id="IPR036182">
    <property type="entry name" value="PCuAC_sf"/>
</dbReference>
<dbReference type="PROSITE" id="PS51257">
    <property type="entry name" value="PROKAR_LIPOPROTEIN"/>
    <property type="match status" value="1"/>
</dbReference>
<dbReference type="SUPFAM" id="SSF110087">
    <property type="entry name" value="DR1885-like metal-binding protein"/>
    <property type="match status" value="1"/>
</dbReference>
<accession>A0ABW3QQJ6</accession>
<dbReference type="Pfam" id="PF04314">
    <property type="entry name" value="PCuAC"/>
    <property type="match status" value="1"/>
</dbReference>
<feature type="region of interest" description="Disordered" evidence="1">
    <location>
        <begin position="161"/>
        <end position="182"/>
    </location>
</feature>
<comment type="caution">
    <text evidence="2">The sequence shown here is derived from an EMBL/GenBank/DDBJ whole genome shotgun (WGS) entry which is preliminary data.</text>
</comment>
<dbReference type="Gene3D" id="2.60.40.1890">
    <property type="entry name" value="PCu(A)C copper chaperone"/>
    <property type="match status" value="1"/>
</dbReference>
<dbReference type="InterPro" id="IPR007410">
    <property type="entry name" value="LpqE-like"/>
</dbReference>
<proteinExistence type="predicted"/>
<organism evidence="2 3">
    <name type="scientific">Saccharothrix hoggarensis</name>
    <dbReference type="NCBI Taxonomy" id="913853"/>
    <lineage>
        <taxon>Bacteria</taxon>
        <taxon>Bacillati</taxon>
        <taxon>Actinomycetota</taxon>
        <taxon>Actinomycetes</taxon>
        <taxon>Pseudonocardiales</taxon>
        <taxon>Pseudonocardiaceae</taxon>
        <taxon>Saccharothrix</taxon>
    </lineage>
</organism>
<dbReference type="Proteomes" id="UP001597168">
    <property type="component" value="Unassembled WGS sequence"/>
</dbReference>
<dbReference type="EMBL" id="JBHTLK010000024">
    <property type="protein sequence ID" value="MFD1147002.1"/>
    <property type="molecule type" value="Genomic_DNA"/>
</dbReference>
<keyword evidence="3" id="KW-1185">Reference proteome</keyword>